<keyword evidence="1" id="KW-0472">Membrane</keyword>
<dbReference type="Proteomes" id="UP001258945">
    <property type="component" value="Unassembled WGS sequence"/>
</dbReference>
<feature type="transmembrane region" description="Helical" evidence="1">
    <location>
        <begin position="80"/>
        <end position="97"/>
    </location>
</feature>
<keyword evidence="1" id="KW-1133">Transmembrane helix</keyword>
<comment type="caution">
    <text evidence="2">The sequence shown here is derived from an EMBL/GenBank/DDBJ whole genome shotgun (WGS) entry which is preliminary data.</text>
</comment>
<gene>
    <name evidence="2" type="ORF">RQ831_19555</name>
</gene>
<evidence type="ECO:0000313" key="3">
    <source>
        <dbReference type="Proteomes" id="UP001258945"/>
    </source>
</evidence>
<dbReference type="RefSeq" id="WP_156878729.1">
    <property type="nucleotide sequence ID" value="NZ_CP015584.1"/>
</dbReference>
<proteinExistence type="predicted"/>
<dbReference type="EMBL" id="JAVVDO010000048">
    <property type="protein sequence ID" value="MDT8333253.1"/>
    <property type="molecule type" value="Genomic_DNA"/>
</dbReference>
<keyword evidence="1" id="KW-0812">Transmembrane</keyword>
<name>A0ABU3MJV9_9PROT</name>
<organism evidence="2 3">
    <name type="scientific">Roseomonas gilardii</name>
    <dbReference type="NCBI Taxonomy" id="257708"/>
    <lineage>
        <taxon>Bacteria</taxon>
        <taxon>Pseudomonadati</taxon>
        <taxon>Pseudomonadota</taxon>
        <taxon>Alphaproteobacteria</taxon>
        <taxon>Acetobacterales</taxon>
        <taxon>Roseomonadaceae</taxon>
        <taxon>Roseomonas</taxon>
    </lineage>
</organism>
<reference evidence="2 3" key="1">
    <citation type="journal article" date="2019" name="Microb. Pathog.">
        <title>Comparison of VITEK 2, MALDI-TOF MS, 16S rRNA gene sequencing, and whole-genome sequencing for identification of Roseomonas mucosa.</title>
        <authorList>
            <person name="Rudolph W.W."/>
            <person name="Gunzer F."/>
            <person name="Trauth M."/>
            <person name="Bunk B."/>
            <person name="Bigge R."/>
            <person name="Schrottner P."/>
        </authorList>
    </citation>
    <scope>NUCLEOTIDE SEQUENCE [LARGE SCALE GENOMIC DNA]</scope>
    <source>
        <strain evidence="2 3">DSM 103800</strain>
    </source>
</reference>
<evidence type="ECO:0000256" key="1">
    <source>
        <dbReference type="SAM" id="Phobius"/>
    </source>
</evidence>
<protein>
    <submittedName>
        <fullName evidence="2">Uncharacterized protein</fullName>
    </submittedName>
</protein>
<evidence type="ECO:0000313" key="2">
    <source>
        <dbReference type="EMBL" id="MDT8333253.1"/>
    </source>
</evidence>
<keyword evidence="3" id="KW-1185">Reference proteome</keyword>
<sequence>MNPGLPPAWDEKCKSAIIHSSQGHKKPIKILAVPVSGRACLCAFYALRRNLGWPLYARFSIDFPGVGREPTREVWNMNDLVALALGLGLFALLAAYVRGCDQV</sequence>
<accession>A0ABU3MJV9</accession>